<evidence type="ECO:0000256" key="6">
    <source>
        <dbReference type="ARBA" id="ARBA00022989"/>
    </source>
</evidence>
<dbReference type="Proteomes" id="UP000015480">
    <property type="component" value="Chromosome"/>
</dbReference>
<evidence type="ECO:0000256" key="8">
    <source>
        <dbReference type="SAM" id="Phobius"/>
    </source>
</evidence>
<dbReference type="Pfam" id="PF00860">
    <property type="entry name" value="Xan_ur_permease"/>
    <property type="match status" value="1"/>
</dbReference>
<feature type="transmembrane region" description="Helical" evidence="8">
    <location>
        <begin position="343"/>
        <end position="365"/>
    </location>
</feature>
<keyword evidence="3" id="KW-0813">Transport</keyword>
<gene>
    <name evidence="9" type="ORF">JCM7686_1300</name>
</gene>
<evidence type="ECO:0000313" key="9">
    <source>
        <dbReference type="EMBL" id="AGT08401.1"/>
    </source>
</evidence>
<keyword evidence="4" id="KW-1003">Cell membrane</keyword>
<proteinExistence type="inferred from homology"/>
<evidence type="ECO:0000313" key="10">
    <source>
        <dbReference type="Proteomes" id="UP000015480"/>
    </source>
</evidence>
<name>S5YT45_PARAH</name>
<dbReference type="PANTHER" id="PTHR42810:SF4">
    <property type="entry name" value="URIC ACID TRANSPORTER UACT"/>
    <property type="match status" value="1"/>
</dbReference>
<dbReference type="InterPro" id="IPR006042">
    <property type="entry name" value="Xan_ur_permease"/>
</dbReference>
<dbReference type="KEGG" id="pami:JCM7686_1300"/>
<feature type="transmembrane region" description="Helical" evidence="8">
    <location>
        <begin position="241"/>
        <end position="265"/>
    </location>
</feature>
<comment type="similarity">
    <text evidence="2">Belongs to the nucleobase:cation symporter-2 (NCS2) (TC 2.A.40) family.</text>
</comment>
<dbReference type="NCBIfam" id="TIGR00801">
    <property type="entry name" value="ncs2"/>
    <property type="match status" value="1"/>
</dbReference>
<evidence type="ECO:0000256" key="1">
    <source>
        <dbReference type="ARBA" id="ARBA00004651"/>
    </source>
</evidence>
<feature type="transmembrane region" description="Helical" evidence="8">
    <location>
        <begin position="486"/>
        <end position="508"/>
    </location>
</feature>
<keyword evidence="6 8" id="KW-1133">Transmembrane helix</keyword>
<dbReference type="HOGENOM" id="CLU_017959_8_2_5"/>
<feature type="transmembrane region" description="Helical" evidence="8">
    <location>
        <begin position="453"/>
        <end position="474"/>
    </location>
</feature>
<keyword evidence="5 8" id="KW-0812">Transmembrane</keyword>
<dbReference type="NCBIfam" id="NF037981">
    <property type="entry name" value="NCS2_1"/>
    <property type="match status" value="1"/>
</dbReference>
<organism evidence="9 10">
    <name type="scientific">Paracoccus aminophilus JCM 7686</name>
    <dbReference type="NCBI Taxonomy" id="1367847"/>
    <lineage>
        <taxon>Bacteria</taxon>
        <taxon>Pseudomonadati</taxon>
        <taxon>Pseudomonadota</taxon>
        <taxon>Alphaproteobacteria</taxon>
        <taxon>Rhodobacterales</taxon>
        <taxon>Paracoccaceae</taxon>
        <taxon>Paracoccus</taxon>
    </lineage>
</organism>
<dbReference type="eggNOG" id="COG2233">
    <property type="taxonomic scope" value="Bacteria"/>
</dbReference>
<feature type="transmembrane region" description="Helical" evidence="8">
    <location>
        <begin position="306"/>
        <end position="323"/>
    </location>
</feature>
<dbReference type="AlphaFoldDB" id="S5YT45"/>
<keyword evidence="7 8" id="KW-0472">Membrane</keyword>
<dbReference type="PATRIC" id="fig|1367847.3.peg.1268"/>
<feature type="transmembrane region" description="Helical" evidence="8">
    <location>
        <begin position="215"/>
        <end position="234"/>
    </location>
</feature>
<sequence length="594" mass="62698">MTEAGGQACRESTCALAERCRVGVALAEGRQRRLRILSQTYLYYWWQTETEPINCPKGRTARYRHFLPVLKLALSFSIKSPEVRPDKFHAAHLGERWCQRGEITLQPTQSAQGQLTRPEDERLGLFANLAYGMQHILTMYGGIVAVPLIVGQAAGMSPADIGLLITASLFAGGVATILQTMGLPFFGCQLPLVQGVSFAGVATMIAISGTGGIEAVFGAVILASLMGLLITPVFSRITRFFPPLVAGIVITTIGLTLMPVAGGWAMGGDRNAADFGSQANVLLAGVTLVIVLLLSKVGNAAISRLSILLALVIGTAIAYAAGMTDFSRVSDGPVFALPKIFEFGYPTFGVAATISMFIVILVTLVETSADIFAVGEIVGTKVDSRRLGDGLRADMLSSMLAPFVGSFTQSAFAQNVGLVAVTGIRSRYVVATGGLILIALGLLPIMGRVVAAIPSPVLGGAGIVLFGTVAASGIRTLSRVDYVNNMNLIIVATSIGFGTIPIVIPQFYHHFPAWVETIFHSGISSSAIMAITLNLLFNHLKLGNSDQPSVFGAASERTIRYADIAQLEEGDYFANGKLYNADGKEVPLAGSGGH</sequence>
<feature type="transmembrane region" description="Helical" evidence="8">
    <location>
        <begin position="428"/>
        <end position="447"/>
    </location>
</feature>
<protein>
    <submittedName>
        <fullName evidence="9">Uracil-xanthine permease</fullName>
    </submittedName>
</protein>
<dbReference type="STRING" id="1367847.JCM7686_1300"/>
<feature type="transmembrane region" description="Helical" evidence="8">
    <location>
        <begin position="190"/>
        <end position="209"/>
    </location>
</feature>
<dbReference type="PROSITE" id="PS01116">
    <property type="entry name" value="XANTH_URACIL_PERMASE"/>
    <property type="match status" value="1"/>
</dbReference>
<evidence type="ECO:0000256" key="4">
    <source>
        <dbReference type="ARBA" id="ARBA00022475"/>
    </source>
</evidence>
<evidence type="ECO:0000256" key="2">
    <source>
        <dbReference type="ARBA" id="ARBA00008821"/>
    </source>
</evidence>
<dbReference type="GO" id="GO:0005886">
    <property type="term" value="C:plasma membrane"/>
    <property type="evidence" value="ECO:0007669"/>
    <property type="project" value="UniProtKB-SubCell"/>
</dbReference>
<feature type="transmembrane region" description="Helical" evidence="8">
    <location>
        <begin position="161"/>
        <end position="178"/>
    </location>
</feature>
<dbReference type="InterPro" id="IPR017588">
    <property type="entry name" value="UacT-like"/>
</dbReference>
<feature type="transmembrane region" description="Helical" evidence="8">
    <location>
        <begin position="514"/>
        <end position="537"/>
    </location>
</feature>
<evidence type="ECO:0000256" key="3">
    <source>
        <dbReference type="ARBA" id="ARBA00022448"/>
    </source>
</evidence>
<evidence type="ECO:0000256" key="7">
    <source>
        <dbReference type="ARBA" id="ARBA00023136"/>
    </source>
</evidence>
<accession>S5YT45</accession>
<dbReference type="InterPro" id="IPR006043">
    <property type="entry name" value="NCS2"/>
</dbReference>
<comment type="subcellular location">
    <subcellularLocation>
        <location evidence="1">Cell membrane</location>
        <topology evidence="1">Multi-pass membrane protein</topology>
    </subcellularLocation>
</comment>
<dbReference type="NCBIfam" id="TIGR03173">
    <property type="entry name" value="pbuX"/>
    <property type="match status" value="1"/>
</dbReference>
<dbReference type="EMBL" id="CP006650">
    <property type="protein sequence ID" value="AGT08401.1"/>
    <property type="molecule type" value="Genomic_DNA"/>
</dbReference>
<keyword evidence="10" id="KW-1185">Reference proteome</keyword>
<evidence type="ECO:0000256" key="5">
    <source>
        <dbReference type="ARBA" id="ARBA00022692"/>
    </source>
</evidence>
<feature type="transmembrane region" description="Helical" evidence="8">
    <location>
        <begin position="277"/>
        <end position="294"/>
    </location>
</feature>
<dbReference type="GO" id="GO:0042907">
    <property type="term" value="F:xanthine transmembrane transporter activity"/>
    <property type="evidence" value="ECO:0007669"/>
    <property type="project" value="TreeGrafter"/>
</dbReference>
<reference evidence="9 10" key="1">
    <citation type="journal article" date="2014" name="BMC Genomics">
        <title>Architecture and functions of a multipartite genome of the methylotrophic bacterium Paracoccus aminophilus JCM 7686, containing primary and secondary chromids.</title>
        <authorList>
            <person name="Dziewit L."/>
            <person name="Czarnecki J."/>
            <person name="Wibberg D."/>
            <person name="Radlinska M."/>
            <person name="Mrozek P."/>
            <person name="Szymczak M."/>
            <person name="Schluter A."/>
            <person name="Puhler A."/>
            <person name="Bartosik D."/>
        </authorList>
    </citation>
    <scope>NUCLEOTIDE SEQUENCE [LARGE SCALE GENOMIC DNA]</scope>
    <source>
        <strain evidence="9">JCM 7686</strain>
    </source>
</reference>
<dbReference type="PANTHER" id="PTHR42810">
    <property type="entry name" value="PURINE PERMEASE C1399.01C-RELATED"/>
    <property type="match status" value="1"/>
</dbReference>